<dbReference type="PANTHER" id="PTHR43132">
    <property type="entry name" value="ARSENICAL RESISTANCE OPERON REPRESSOR ARSR-RELATED"/>
    <property type="match status" value="1"/>
</dbReference>
<evidence type="ECO:0000313" key="6">
    <source>
        <dbReference type="Proteomes" id="UP000237749"/>
    </source>
</evidence>
<dbReference type="PRINTS" id="PR00778">
    <property type="entry name" value="HTHARSR"/>
</dbReference>
<feature type="domain" description="HTH arsR-type" evidence="4">
    <location>
        <begin position="10"/>
        <end position="113"/>
    </location>
</feature>
<evidence type="ECO:0000256" key="2">
    <source>
        <dbReference type="ARBA" id="ARBA00023125"/>
    </source>
</evidence>
<dbReference type="GO" id="GO:0003677">
    <property type="term" value="F:DNA binding"/>
    <property type="evidence" value="ECO:0007669"/>
    <property type="project" value="UniProtKB-KW"/>
</dbReference>
<organism evidence="5 6">
    <name type="scientific">Lacrimispora xylanisolvens</name>
    <dbReference type="NCBI Taxonomy" id="384636"/>
    <lineage>
        <taxon>Bacteria</taxon>
        <taxon>Bacillati</taxon>
        <taxon>Bacillota</taxon>
        <taxon>Clostridia</taxon>
        <taxon>Lachnospirales</taxon>
        <taxon>Lachnospiraceae</taxon>
        <taxon>Lacrimispora</taxon>
    </lineage>
</organism>
<keyword evidence="3" id="KW-0804">Transcription</keyword>
<dbReference type="CDD" id="cd00090">
    <property type="entry name" value="HTH_ARSR"/>
    <property type="match status" value="1"/>
</dbReference>
<keyword evidence="6" id="KW-1185">Reference proteome</keyword>
<keyword evidence="1" id="KW-0805">Transcription regulation</keyword>
<dbReference type="InterPro" id="IPR036388">
    <property type="entry name" value="WH-like_DNA-bd_sf"/>
</dbReference>
<dbReference type="PANTHER" id="PTHR43132:SF6">
    <property type="entry name" value="HTH-TYPE TRANSCRIPTIONAL REPRESSOR CZRA"/>
    <property type="match status" value="1"/>
</dbReference>
<dbReference type="EMBL" id="PTJA01000006">
    <property type="protein sequence ID" value="PPK80561.1"/>
    <property type="molecule type" value="Genomic_DNA"/>
</dbReference>
<dbReference type="InterPro" id="IPR051011">
    <property type="entry name" value="Metal_resp_trans_reg"/>
</dbReference>
<keyword evidence="2" id="KW-0238">DNA-binding</keyword>
<sequence length="113" mass="13088">MSNNIEIPIKGNDKIIQMTEFFKVLGDPVRIKILSLLYCDELCVNELCVNELAEILEASASSISHQLRILRVNRFVNKRRDGKLVYYSLANEQCWIMKHITQKINDSALNMNF</sequence>
<dbReference type="NCBIfam" id="NF033788">
    <property type="entry name" value="HTH_metalloreg"/>
    <property type="match status" value="1"/>
</dbReference>
<evidence type="ECO:0000313" key="5">
    <source>
        <dbReference type="EMBL" id="PPK80561.1"/>
    </source>
</evidence>
<dbReference type="RefSeq" id="WP_104437259.1">
    <property type="nucleotide sequence ID" value="NZ_PTJA01000006.1"/>
</dbReference>
<dbReference type="InterPro" id="IPR011991">
    <property type="entry name" value="ArsR-like_HTH"/>
</dbReference>
<accession>A0A2S6HSK2</accession>
<dbReference type="Gene3D" id="1.10.10.10">
    <property type="entry name" value="Winged helix-like DNA-binding domain superfamily/Winged helix DNA-binding domain"/>
    <property type="match status" value="1"/>
</dbReference>
<dbReference type="PROSITE" id="PS50987">
    <property type="entry name" value="HTH_ARSR_2"/>
    <property type="match status" value="1"/>
</dbReference>
<evidence type="ECO:0000256" key="3">
    <source>
        <dbReference type="ARBA" id="ARBA00023163"/>
    </source>
</evidence>
<protein>
    <submittedName>
        <fullName evidence="5">Regulatory ArsR family protein</fullName>
    </submittedName>
</protein>
<dbReference type="Pfam" id="PF01022">
    <property type="entry name" value="HTH_5"/>
    <property type="match status" value="1"/>
</dbReference>
<dbReference type="OrthoDB" id="9802016at2"/>
<reference evidence="5 6" key="1">
    <citation type="submission" date="2018-02" db="EMBL/GenBank/DDBJ databases">
        <title>Genomic Encyclopedia of Archaeal and Bacterial Type Strains, Phase II (KMG-II): from individual species to whole genera.</title>
        <authorList>
            <person name="Goeker M."/>
        </authorList>
    </citation>
    <scope>NUCLEOTIDE SEQUENCE [LARGE SCALE GENOMIC DNA]</scope>
    <source>
        <strain evidence="5 6">DSM 3808</strain>
    </source>
</reference>
<evidence type="ECO:0000256" key="1">
    <source>
        <dbReference type="ARBA" id="ARBA00023015"/>
    </source>
</evidence>
<evidence type="ECO:0000259" key="4">
    <source>
        <dbReference type="PROSITE" id="PS50987"/>
    </source>
</evidence>
<dbReference type="InterPro" id="IPR001845">
    <property type="entry name" value="HTH_ArsR_DNA-bd_dom"/>
</dbReference>
<dbReference type="SUPFAM" id="SSF46785">
    <property type="entry name" value="Winged helix' DNA-binding domain"/>
    <property type="match status" value="1"/>
</dbReference>
<gene>
    <name evidence="5" type="ORF">BXY41_106151</name>
</gene>
<name>A0A2S6HSK2_9FIRM</name>
<dbReference type="InterPro" id="IPR036390">
    <property type="entry name" value="WH_DNA-bd_sf"/>
</dbReference>
<dbReference type="SMART" id="SM00418">
    <property type="entry name" value="HTH_ARSR"/>
    <property type="match status" value="1"/>
</dbReference>
<dbReference type="GO" id="GO:0003700">
    <property type="term" value="F:DNA-binding transcription factor activity"/>
    <property type="evidence" value="ECO:0007669"/>
    <property type="project" value="InterPro"/>
</dbReference>
<proteinExistence type="predicted"/>
<dbReference type="Proteomes" id="UP000237749">
    <property type="component" value="Unassembled WGS sequence"/>
</dbReference>
<dbReference type="AlphaFoldDB" id="A0A2S6HSK2"/>
<comment type="caution">
    <text evidence="5">The sequence shown here is derived from an EMBL/GenBank/DDBJ whole genome shotgun (WGS) entry which is preliminary data.</text>
</comment>